<keyword evidence="2" id="KW-1185">Reference proteome</keyword>
<proteinExistence type="predicted"/>
<name>A0A6G1FF03_9ORYZ</name>
<gene>
    <name evidence="1" type="ORF">E2562_032458</name>
</gene>
<dbReference type="Proteomes" id="UP000479710">
    <property type="component" value="Unassembled WGS sequence"/>
</dbReference>
<accession>A0A6G1FF03</accession>
<evidence type="ECO:0000313" key="1">
    <source>
        <dbReference type="EMBL" id="KAF0935372.1"/>
    </source>
</evidence>
<organism evidence="1 2">
    <name type="scientific">Oryza meyeriana var. granulata</name>
    <dbReference type="NCBI Taxonomy" id="110450"/>
    <lineage>
        <taxon>Eukaryota</taxon>
        <taxon>Viridiplantae</taxon>
        <taxon>Streptophyta</taxon>
        <taxon>Embryophyta</taxon>
        <taxon>Tracheophyta</taxon>
        <taxon>Spermatophyta</taxon>
        <taxon>Magnoliopsida</taxon>
        <taxon>Liliopsida</taxon>
        <taxon>Poales</taxon>
        <taxon>Poaceae</taxon>
        <taxon>BOP clade</taxon>
        <taxon>Oryzoideae</taxon>
        <taxon>Oryzeae</taxon>
        <taxon>Oryzinae</taxon>
        <taxon>Oryza</taxon>
        <taxon>Oryza meyeriana</taxon>
    </lineage>
</organism>
<reference evidence="1 2" key="1">
    <citation type="submission" date="2019-11" db="EMBL/GenBank/DDBJ databases">
        <title>Whole genome sequence of Oryza granulata.</title>
        <authorList>
            <person name="Li W."/>
        </authorList>
    </citation>
    <scope>NUCLEOTIDE SEQUENCE [LARGE SCALE GENOMIC DNA]</scope>
    <source>
        <strain evidence="2">cv. Menghai</strain>
        <tissue evidence="1">Leaf</tissue>
    </source>
</reference>
<sequence>MTPCRDQKLKMVITDQGYGGAQCVADMEALPRETFSPRMRGRGGAAVAPATVGRSNLGVVDF</sequence>
<comment type="caution">
    <text evidence="1">The sequence shown here is derived from an EMBL/GenBank/DDBJ whole genome shotgun (WGS) entry which is preliminary data.</text>
</comment>
<protein>
    <submittedName>
        <fullName evidence="1">Uncharacterized protein</fullName>
    </submittedName>
</protein>
<dbReference type="EMBL" id="SPHZ02000001">
    <property type="protein sequence ID" value="KAF0935372.1"/>
    <property type="molecule type" value="Genomic_DNA"/>
</dbReference>
<evidence type="ECO:0000313" key="2">
    <source>
        <dbReference type="Proteomes" id="UP000479710"/>
    </source>
</evidence>
<dbReference type="AlphaFoldDB" id="A0A6G1FF03"/>